<evidence type="ECO:0000259" key="2">
    <source>
        <dbReference type="Pfam" id="PF11954"/>
    </source>
</evidence>
<dbReference type="SUPFAM" id="SSF56601">
    <property type="entry name" value="beta-lactamase/transpeptidase-like"/>
    <property type="match status" value="1"/>
</dbReference>
<organism evidence="3 4">
    <name type="scientific">Periconia digitata</name>
    <dbReference type="NCBI Taxonomy" id="1303443"/>
    <lineage>
        <taxon>Eukaryota</taxon>
        <taxon>Fungi</taxon>
        <taxon>Dikarya</taxon>
        <taxon>Ascomycota</taxon>
        <taxon>Pezizomycotina</taxon>
        <taxon>Dothideomycetes</taxon>
        <taxon>Pleosporomycetidae</taxon>
        <taxon>Pleosporales</taxon>
        <taxon>Massarineae</taxon>
        <taxon>Periconiaceae</taxon>
        <taxon>Periconia</taxon>
    </lineage>
</organism>
<keyword evidence="4" id="KW-1185">Reference proteome</keyword>
<dbReference type="Proteomes" id="UP001152607">
    <property type="component" value="Unassembled WGS sequence"/>
</dbReference>
<proteinExistence type="predicted"/>
<protein>
    <recommendedName>
        <fullName evidence="5">Beta-lactamase/transpeptidase-like protein</fullName>
    </recommendedName>
</protein>
<feature type="domain" description="Peptidase S12 Pab87-related C-terminal" evidence="2">
    <location>
        <begin position="461"/>
        <end position="559"/>
    </location>
</feature>
<dbReference type="Gene3D" id="2.40.128.600">
    <property type="match status" value="1"/>
</dbReference>
<dbReference type="PANTHER" id="PTHR43283">
    <property type="entry name" value="BETA-LACTAMASE-RELATED"/>
    <property type="match status" value="1"/>
</dbReference>
<feature type="domain" description="Beta-lactamase-related" evidence="1">
    <location>
        <begin position="54"/>
        <end position="422"/>
    </location>
</feature>
<dbReference type="OrthoDB" id="5946976at2759"/>
<dbReference type="InterPro" id="IPR012338">
    <property type="entry name" value="Beta-lactam/transpept-like"/>
</dbReference>
<dbReference type="PANTHER" id="PTHR43283:SF3">
    <property type="entry name" value="BETA-LACTAMASE FAMILY PROTEIN (AFU_ORTHOLOGUE AFUA_5G07500)"/>
    <property type="match status" value="1"/>
</dbReference>
<evidence type="ECO:0000313" key="3">
    <source>
        <dbReference type="EMBL" id="CAI6336234.1"/>
    </source>
</evidence>
<reference evidence="3" key="1">
    <citation type="submission" date="2023-01" db="EMBL/GenBank/DDBJ databases">
        <authorList>
            <person name="Van Ghelder C."/>
            <person name="Rancurel C."/>
        </authorList>
    </citation>
    <scope>NUCLEOTIDE SEQUENCE</scope>
    <source>
        <strain evidence="3">CNCM I-4278</strain>
    </source>
</reference>
<dbReference type="AlphaFoldDB" id="A0A9W4UIB8"/>
<dbReference type="Pfam" id="PF11954">
    <property type="entry name" value="DUF3471"/>
    <property type="match status" value="1"/>
</dbReference>
<gene>
    <name evidence="3" type="ORF">PDIGIT_LOCUS9326</name>
</gene>
<dbReference type="EMBL" id="CAOQHR010000006">
    <property type="protein sequence ID" value="CAI6336234.1"/>
    <property type="molecule type" value="Genomic_DNA"/>
</dbReference>
<evidence type="ECO:0000259" key="1">
    <source>
        <dbReference type="Pfam" id="PF00144"/>
    </source>
</evidence>
<dbReference type="InterPro" id="IPR050789">
    <property type="entry name" value="Diverse_Enzym_Activities"/>
</dbReference>
<dbReference type="Pfam" id="PF00144">
    <property type="entry name" value="Beta-lactamase"/>
    <property type="match status" value="1"/>
</dbReference>
<dbReference type="Gene3D" id="3.40.710.10">
    <property type="entry name" value="DD-peptidase/beta-lactamase superfamily"/>
    <property type="match status" value="1"/>
</dbReference>
<dbReference type="InterPro" id="IPR021860">
    <property type="entry name" value="Peptidase_S12_Pab87-rel_C"/>
</dbReference>
<accession>A0A9W4UIB8</accession>
<evidence type="ECO:0000313" key="4">
    <source>
        <dbReference type="Proteomes" id="UP001152607"/>
    </source>
</evidence>
<name>A0A9W4UIB8_9PLEO</name>
<evidence type="ECO:0008006" key="5">
    <source>
        <dbReference type="Google" id="ProtNLM"/>
    </source>
</evidence>
<dbReference type="InterPro" id="IPR001466">
    <property type="entry name" value="Beta-lactam-related"/>
</dbReference>
<comment type="caution">
    <text evidence="3">The sequence shown here is derived from an EMBL/GenBank/DDBJ whole genome shotgun (WGS) entry which is preliminary data.</text>
</comment>
<sequence length="580" mass="63751">MRHSTSASVLMGVLRSRSFILLLAFPLLNCSYAVLIMSEITQKLQALGPQINRIAQISGTPGLSLGVVHNGNVVHTAHFGRRNSDDAVSSNDDTLHSMASLTKIITASAIAQLVHKGKLDWDTPIREYLPEFRIRQDEAGLKATIRDLLSLRTGISPANTYWGFQNNEALLDRSQNVAMSAYIGTSKPYGQFVYSQWNYALLADVVKHVTGIPIEQYISQNIFRPLNMARSSFGALDDSEINVAHTHCTHDDGTSSRKPDASSGAVASGLAAAGGARCSMKDYLIFVQALLQSYKAQVEGDVDSTPDSIFPLLRTIFTPHVGMGPPGRSGIDYVAYCLGIYRTKLPGMLSLASSNFYYTLGKKHLRVYGKSLAGTEVFHHSGTSLGHSGAMFLVPSTQTAVVSFTNSQPLMDPVDFVAQLALSVLLGEAPSVDFVKAAELARSITLSNYKLLEQAVDKGKTGIPPTKPLAAYQGDYYNAIHNFVMSVTVDGEGLDVRMQHGKSGFSLLPYDGDTFYWRVNREWEMCEKGMWGFMYKDWHLFRFEIDSNGEVASVAWRHDPYAASPEVYVKTPSYYSFARL</sequence>